<sequence>YLTNNFSPCLRHAVRYQQAFILVRSYSCPHVGYRDAITRKDDPKSLKQICLVNVEIEPDSCWTQLFAEIKL</sequence>
<evidence type="ECO:0000313" key="1">
    <source>
        <dbReference type="EMBL" id="CAI2194939.1"/>
    </source>
</evidence>
<dbReference type="EMBL" id="CAMKVN010011669">
    <property type="protein sequence ID" value="CAI2194939.1"/>
    <property type="molecule type" value="Genomic_DNA"/>
</dbReference>
<proteinExistence type="predicted"/>
<accession>A0A9W4T7J2</accession>
<protein>
    <submittedName>
        <fullName evidence="1">13240_t:CDS:1</fullName>
    </submittedName>
</protein>
<dbReference type="Proteomes" id="UP001153678">
    <property type="component" value="Unassembled WGS sequence"/>
</dbReference>
<comment type="caution">
    <text evidence="1">The sequence shown here is derived from an EMBL/GenBank/DDBJ whole genome shotgun (WGS) entry which is preliminary data.</text>
</comment>
<keyword evidence="2" id="KW-1185">Reference proteome</keyword>
<reference evidence="1" key="1">
    <citation type="submission" date="2022-08" db="EMBL/GenBank/DDBJ databases">
        <authorList>
            <person name="Kallberg Y."/>
            <person name="Tangrot J."/>
            <person name="Rosling A."/>
        </authorList>
    </citation>
    <scope>NUCLEOTIDE SEQUENCE</scope>
    <source>
        <strain evidence="1">Wild A</strain>
    </source>
</reference>
<name>A0A9W4T7J2_9GLOM</name>
<organism evidence="1 2">
    <name type="scientific">Funneliformis geosporum</name>
    <dbReference type="NCBI Taxonomy" id="1117311"/>
    <lineage>
        <taxon>Eukaryota</taxon>
        <taxon>Fungi</taxon>
        <taxon>Fungi incertae sedis</taxon>
        <taxon>Mucoromycota</taxon>
        <taxon>Glomeromycotina</taxon>
        <taxon>Glomeromycetes</taxon>
        <taxon>Glomerales</taxon>
        <taxon>Glomeraceae</taxon>
        <taxon>Funneliformis</taxon>
    </lineage>
</organism>
<gene>
    <name evidence="1" type="ORF">FWILDA_LOCUS16827</name>
</gene>
<dbReference type="AlphaFoldDB" id="A0A9W4T7J2"/>
<evidence type="ECO:0000313" key="2">
    <source>
        <dbReference type="Proteomes" id="UP001153678"/>
    </source>
</evidence>
<feature type="non-terminal residue" evidence="1">
    <location>
        <position position="71"/>
    </location>
</feature>